<accession>A0A0T5Z585</accession>
<dbReference type="Proteomes" id="UP000051276">
    <property type="component" value="Unassembled WGS sequence"/>
</dbReference>
<organism evidence="1 2">
    <name type="scientific">endosymbiont of Ridgeia piscesae</name>
    <dbReference type="NCBI Taxonomy" id="54398"/>
    <lineage>
        <taxon>Bacteria</taxon>
        <taxon>Pseudomonadati</taxon>
        <taxon>Pseudomonadota</taxon>
        <taxon>Gammaproteobacteria</taxon>
        <taxon>sulfur-oxidizing symbionts</taxon>
    </lineage>
</organism>
<comment type="caution">
    <text evidence="1">The sequence shown here is derived from an EMBL/GenBank/DDBJ whole genome shotgun (WGS) entry which is preliminary data.</text>
</comment>
<name>A0A0T5Z585_9GAMM</name>
<feature type="non-terminal residue" evidence="1">
    <location>
        <position position="1"/>
    </location>
</feature>
<protein>
    <submittedName>
        <fullName evidence="1">Uncharacterized protein</fullName>
    </submittedName>
</protein>
<gene>
    <name evidence="1" type="ORF">Ga0076813_11971</name>
</gene>
<proteinExistence type="predicted"/>
<evidence type="ECO:0000313" key="1">
    <source>
        <dbReference type="EMBL" id="KRT57653.1"/>
    </source>
</evidence>
<reference evidence="1 2" key="1">
    <citation type="submission" date="2015-11" db="EMBL/GenBank/DDBJ databases">
        <title>The genome of Candidatus Endoriftia persephone in Ridgeia piscesae and population structure of the North Eastern Pacific vestimentiferan symbionts.</title>
        <authorList>
            <person name="Perez M."/>
            <person name="Juniper K.S."/>
        </authorList>
    </citation>
    <scope>NUCLEOTIDE SEQUENCE [LARGE SCALE GENOMIC DNA]</scope>
    <source>
        <strain evidence="1">Ind10</strain>
    </source>
</reference>
<dbReference type="AlphaFoldDB" id="A0A0T5Z585"/>
<dbReference type="EMBL" id="LMXI01000497">
    <property type="protein sequence ID" value="KRT57653.1"/>
    <property type="molecule type" value="Genomic_DNA"/>
</dbReference>
<evidence type="ECO:0000313" key="2">
    <source>
        <dbReference type="Proteomes" id="UP000051276"/>
    </source>
</evidence>
<sequence length="33" mass="4012">LHYIFPFLITLFFYRSHGKQYTLPILSERLIIA</sequence>